<reference evidence="2" key="1">
    <citation type="journal article" date="2019" name="bioRxiv">
        <title>The Genome of the Zebra Mussel, Dreissena polymorpha: A Resource for Invasive Species Research.</title>
        <authorList>
            <person name="McCartney M.A."/>
            <person name="Auch B."/>
            <person name="Kono T."/>
            <person name="Mallez S."/>
            <person name="Zhang Y."/>
            <person name="Obille A."/>
            <person name="Becker A."/>
            <person name="Abrahante J.E."/>
            <person name="Garbe J."/>
            <person name="Badalamenti J.P."/>
            <person name="Herman A."/>
            <person name="Mangelson H."/>
            <person name="Liachko I."/>
            <person name="Sullivan S."/>
            <person name="Sone E.D."/>
            <person name="Koren S."/>
            <person name="Silverstein K.A.T."/>
            <person name="Beckman K.B."/>
            <person name="Gohl D.M."/>
        </authorList>
    </citation>
    <scope>NUCLEOTIDE SEQUENCE</scope>
    <source>
        <strain evidence="2">Duluth1</strain>
        <tissue evidence="2">Whole animal</tissue>
    </source>
</reference>
<evidence type="ECO:0000313" key="3">
    <source>
        <dbReference type="Proteomes" id="UP000828390"/>
    </source>
</evidence>
<protein>
    <recommendedName>
        <fullName evidence="1">Reelin domain-containing protein</fullName>
    </recommendedName>
</protein>
<organism evidence="2 3">
    <name type="scientific">Dreissena polymorpha</name>
    <name type="common">Zebra mussel</name>
    <name type="synonym">Mytilus polymorpha</name>
    <dbReference type="NCBI Taxonomy" id="45954"/>
    <lineage>
        <taxon>Eukaryota</taxon>
        <taxon>Metazoa</taxon>
        <taxon>Spiralia</taxon>
        <taxon>Lophotrochozoa</taxon>
        <taxon>Mollusca</taxon>
        <taxon>Bivalvia</taxon>
        <taxon>Autobranchia</taxon>
        <taxon>Heteroconchia</taxon>
        <taxon>Euheterodonta</taxon>
        <taxon>Imparidentia</taxon>
        <taxon>Neoheterodontei</taxon>
        <taxon>Myida</taxon>
        <taxon>Dreissenoidea</taxon>
        <taxon>Dreissenidae</taxon>
        <taxon>Dreissena</taxon>
    </lineage>
</organism>
<dbReference type="Proteomes" id="UP000828390">
    <property type="component" value="Unassembled WGS sequence"/>
</dbReference>
<comment type="caution">
    <text evidence="2">The sequence shown here is derived from an EMBL/GenBank/DDBJ whole genome shotgun (WGS) entry which is preliminary data.</text>
</comment>
<dbReference type="Pfam" id="PF02014">
    <property type="entry name" value="Reeler"/>
    <property type="match status" value="1"/>
</dbReference>
<proteinExistence type="predicted"/>
<reference evidence="2" key="2">
    <citation type="submission" date="2020-11" db="EMBL/GenBank/DDBJ databases">
        <authorList>
            <person name="McCartney M.A."/>
            <person name="Auch B."/>
            <person name="Kono T."/>
            <person name="Mallez S."/>
            <person name="Becker A."/>
            <person name="Gohl D.M."/>
            <person name="Silverstein K.A.T."/>
            <person name="Koren S."/>
            <person name="Bechman K.B."/>
            <person name="Herman A."/>
            <person name="Abrahante J.E."/>
            <person name="Garbe J."/>
        </authorList>
    </citation>
    <scope>NUCLEOTIDE SEQUENCE</scope>
    <source>
        <strain evidence="2">Duluth1</strain>
        <tissue evidence="2">Whole animal</tissue>
    </source>
</reference>
<feature type="domain" description="Reelin" evidence="1">
    <location>
        <begin position="3"/>
        <end position="49"/>
    </location>
</feature>
<evidence type="ECO:0000313" key="2">
    <source>
        <dbReference type="EMBL" id="KAH3787634.1"/>
    </source>
</evidence>
<accession>A0A9D4EXS6</accession>
<dbReference type="AlphaFoldDB" id="A0A9D4EXS6"/>
<dbReference type="EMBL" id="JAIWYP010000008">
    <property type="protein sequence ID" value="KAH3787634.1"/>
    <property type="molecule type" value="Genomic_DNA"/>
</dbReference>
<evidence type="ECO:0000259" key="1">
    <source>
        <dbReference type="Pfam" id="PF02014"/>
    </source>
</evidence>
<keyword evidence="3" id="KW-1185">Reference proteome</keyword>
<name>A0A9D4EXS6_DREPO</name>
<sequence>MTSTVTLAGTGGANFRGFLCQARAAIDSDTTVGTLADDDATVTFANNCGAVSWEQFLCCIIHIIMQT</sequence>
<gene>
    <name evidence="2" type="ORF">DPMN_165761</name>
</gene>
<dbReference type="InterPro" id="IPR002861">
    <property type="entry name" value="Reeler_dom"/>
</dbReference>